<dbReference type="Gene3D" id="3.40.50.720">
    <property type="entry name" value="NAD(P)-binding Rossmann-like Domain"/>
    <property type="match status" value="1"/>
</dbReference>
<dbReference type="SUPFAM" id="SSF51735">
    <property type="entry name" value="NAD(P)-binding Rossmann-fold domains"/>
    <property type="match status" value="1"/>
</dbReference>
<evidence type="ECO:0000256" key="2">
    <source>
        <dbReference type="ARBA" id="ARBA00008072"/>
    </source>
</evidence>
<evidence type="ECO:0000259" key="6">
    <source>
        <dbReference type="Pfam" id="PF08240"/>
    </source>
</evidence>
<dbReference type="PANTHER" id="PTHR43350">
    <property type="entry name" value="NAD-DEPENDENT ALCOHOL DEHYDROGENASE"/>
    <property type="match status" value="1"/>
</dbReference>
<feature type="domain" description="Alcohol dehydrogenase-like N-terminal" evidence="6">
    <location>
        <begin position="34"/>
        <end position="138"/>
    </location>
</feature>
<comment type="cofactor">
    <cofactor evidence="1">
        <name>Zn(2+)</name>
        <dbReference type="ChEBI" id="CHEBI:29105"/>
    </cofactor>
</comment>
<evidence type="ECO:0000313" key="7">
    <source>
        <dbReference type="EMBL" id="SDL65230.1"/>
    </source>
</evidence>
<evidence type="ECO:0000256" key="4">
    <source>
        <dbReference type="ARBA" id="ARBA00022833"/>
    </source>
</evidence>
<dbReference type="EMBL" id="FNGO01000007">
    <property type="protein sequence ID" value="SDL65230.1"/>
    <property type="molecule type" value="Genomic_DNA"/>
</dbReference>
<protein>
    <submittedName>
        <fullName evidence="7">Threonine dehydrogenase</fullName>
    </submittedName>
</protein>
<evidence type="ECO:0000256" key="3">
    <source>
        <dbReference type="ARBA" id="ARBA00022723"/>
    </source>
</evidence>
<dbReference type="AlphaFoldDB" id="A0A1G9LT97"/>
<dbReference type="STRING" id="321763.SAMN04488692_1074"/>
<organism evidence="7 8">
    <name type="scientific">Halarsenatibacter silvermanii</name>
    <dbReference type="NCBI Taxonomy" id="321763"/>
    <lineage>
        <taxon>Bacteria</taxon>
        <taxon>Bacillati</taxon>
        <taxon>Bacillota</taxon>
        <taxon>Clostridia</taxon>
        <taxon>Halanaerobiales</taxon>
        <taxon>Halarsenatibacteraceae</taxon>
        <taxon>Halarsenatibacter</taxon>
    </lineage>
</organism>
<keyword evidence="8" id="KW-1185">Reference proteome</keyword>
<proteinExistence type="inferred from homology"/>
<dbReference type="PANTHER" id="PTHR43350:SF2">
    <property type="entry name" value="GROES-LIKE ZINC-BINDING ALCOHOL DEHYDROGENASE FAMILY PROTEIN"/>
    <property type="match status" value="1"/>
</dbReference>
<dbReference type="InterPro" id="IPR036291">
    <property type="entry name" value="NAD(P)-bd_dom_sf"/>
</dbReference>
<name>A0A1G9LT97_9FIRM</name>
<reference evidence="7 8" key="1">
    <citation type="submission" date="2016-10" db="EMBL/GenBank/DDBJ databases">
        <authorList>
            <person name="de Groot N.N."/>
        </authorList>
    </citation>
    <scope>NUCLEOTIDE SEQUENCE [LARGE SCALE GENOMIC DNA]</scope>
    <source>
        <strain evidence="7 8">SLAS-1</strain>
    </source>
</reference>
<comment type="similarity">
    <text evidence="2">Belongs to the zinc-containing alcohol dehydrogenase family.</text>
</comment>
<accession>A0A1G9LT97</accession>
<dbReference type="GO" id="GO:0016491">
    <property type="term" value="F:oxidoreductase activity"/>
    <property type="evidence" value="ECO:0007669"/>
    <property type="project" value="UniProtKB-KW"/>
</dbReference>
<evidence type="ECO:0000256" key="5">
    <source>
        <dbReference type="ARBA" id="ARBA00023002"/>
    </source>
</evidence>
<dbReference type="Gene3D" id="3.90.180.10">
    <property type="entry name" value="Medium-chain alcohol dehydrogenases, catalytic domain"/>
    <property type="match status" value="1"/>
</dbReference>
<gene>
    <name evidence="7" type="ORF">SAMN04488692_1074</name>
</gene>
<dbReference type="Pfam" id="PF08240">
    <property type="entry name" value="ADH_N"/>
    <property type="match status" value="1"/>
</dbReference>
<dbReference type="GO" id="GO:0046872">
    <property type="term" value="F:metal ion binding"/>
    <property type="evidence" value="ECO:0007669"/>
    <property type="project" value="UniProtKB-KW"/>
</dbReference>
<evidence type="ECO:0000313" key="8">
    <source>
        <dbReference type="Proteomes" id="UP000199476"/>
    </source>
</evidence>
<dbReference type="InterPro" id="IPR013154">
    <property type="entry name" value="ADH-like_N"/>
</dbReference>
<keyword evidence="3" id="KW-0479">Metal-binding</keyword>
<sequence length="330" mass="36082">MLFSRGVTKIKALIVDKGTVELRDTPVPRPDPDRDEILIRVKKAGICSTDFEVIEGMINFSGVLGHEFVGVVENDPSGGLEGKRVVGEINIPCWECSRCQKNQYKHCLNIETLGMRRRDGVFAEFLTLPRSNVHLVPKSITDNEAVFTEPLAAAVEIAEQYHLKPSEPITIIGDGRLGLVTARALWGMGYSIEVIGRHQDKLATLDLPGITAHLEADFPAEKHTDLPVVIEASGSTSGLEKALQLTAPRGKIIYKTTTAQSHEINLADLAIDEIQLLGSRCGPFAPALNLLARNDLHLEELITAEYSLDEAKLALKKAAQKSSLKVILKP</sequence>
<keyword evidence="5" id="KW-0560">Oxidoreductase</keyword>
<keyword evidence="4" id="KW-0862">Zinc</keyword>
<evidence type="ECO:0000256" key="1">
    <source>
        <dbReference type="ARBA" id="ARBA00001947"/>
    </source>
</evidence>
<dbReference type="InterPro" id="IPR011032">
    <property type="entry name" value="GroES-like_sf"/>
</dbReference>
<dbReference type="Proteomes" id="UP000199476">
    <property type="component" value="Unassembled WGS sequence"/>
</dbReference>
<dbReference type="SUPFAM" id="SSF50129">
    <property type="entry name" value="GroES-like"/>
    <property type="match status" value="1"/>
</dbReference>